<dbReference type="Proteomes" id="UP000319627">
    <property type="component" value="Unassembled WGS sequence"/>
</dbReference>
<keyword evidence="3" id="KW-1185">Reference proteome</keyword>
<accession>A0A562HZI0</accession>
<proteinExistence type="predicted"/>
<dbReference type="InterPro" id="IPR015102">
    <property type="entry name" value="Tscrpt_reg_HTH_FeoC"/>
</dbReference>
<gene>
    <name evidence="2" type="ORF">LX59_02928</name>
</gene>
<evidence type="ECO:0000313" key="2">
    <source>
        <dbReference type="EMBL" id="TWH63964.1"/>
    </source>
</evidence>
<evidence type="ECO:0000313" key="3">
    <source>
        <dbReference type="Proteomes" id="UP000319627"/>
    </source>
</evidence>
<sequence>MSMLSALNETLRQQGRASLVDLAHALNSTPEAVEPMLQHLERKGRARKLPEGTSCNKPCCSCNPATLVIYEWVDSAP</sequence>
<protein>
    <submittedName>
        <fullName evidence="2">FeoC-like transcriptional regulator</fullName>
    </submittedName>
</protein>
<name>A0A562HZI0_9GAMM</name>
<comment type="caution">
    <text evidence="2">The sequence shown here is derived from an EMBL/GenBank/DDBJ whole genome shotgun (WGS) entry which is preliminary data.</text>
</comment>
<dbReference type="InterPro" id="IPR036390">
    <property type="entry name" value="WH_DNA-bd_sf"/>
</dbReference>
<dbReference type="Gene3D" id="1.10.10.10">
    <property type="entry name" value="Winged helix-like DNA-binding domain superfamily/Winged helix DNA-binding domain"/>
    <property type="match status" value="1"/>
</dbReference>
<dbReference type="SUPFAM" id="SSF46785">
    <property type="entry name" value="Winged helix' DNA-binding domain"/>
    <property type="match status" value="1"/>
</dbReference>
<dbReference type="RefSeq" id="WP_246118778.1">
    <property type="nucleotide sequence ID" value="NZ_VLKG01000015.1"/>
</dbReference>
<dbReference type="EMBL" id="VLKG01000015">
    <property type="protein sequence ID" value="TWH63964.1"/>
    <property type="molecule type" value="Genomic_DNA"/>
</dbReference>
<organism evidence="2 3">
    <name type="scientific">Azomonas agilis</name>
    <dbReference type="NCBI Taxonomy" id="116849"/>
    <lineage>
        <taxon>Bacteria</taxon>
        <taxon>Pseudomonadati</taxon>
        <taxon>Pseudomonadota</taxon>
        <taxon>Gammaproteobacteria</taxon>
        <taxon>Pseudomonadales</taxon>
        <taxon>Pseudomonadaceae</taxon>
        <taxon>Azomonas</taxon>
    </lineage>
</organism>
<dbReference type="InterPro" id="IPR036388">
    <property type="entry name" value="WH-like_DNA-bd_sf"/>
</dbReference>
<dbReference type="AlphaFoldDB" id="A0A562HZI0"/>
<reference evidence="2 3" key="1">
    <citation type="submission" date="2019-07" db="EMBL/GenBank/DDBJ databases">
        <title>Genomic Encyclopedia of Type Strains, Phase I: the one thousand microbial genomes (KMG-I) project.</title>
        <authorList>
            <person name="Kyrpides N."/>
        </authorList>
    </citation>
    <scope>NUCLEOTIDE SEQUENCE [LARGE SCALE GENOMIC DNA]</scope>
    <source>
        <strain evidence="2 3">DSM 375</strain>
    </source>
</reference>
<feature type="domain" description="Transcriptional regulator HTH-type FeoC" evidence="1">
    <location>
        <begin position="3"/>
        <end position="71"/>
    </location>
</feature>
<evidence type="ECO:0000259" key="1">
    <source>
        <dbReference type="Pfam" id="PF09012"/>
    </source>
</evidence>
<dbReference type="Pfam" id="PF09012">
    <property type="entry name" value="FeoC"/>
    <property type="match status" value="1"/>
</dbReference>